<proteinExistence type="predicted"/>
<name>A0A8T0F101_ARGBR</name>
<evidence type="ECO:0000313" key="2">
    <source>
        <dbReference type="Proteomes" id="UP000807504"/>
    </source>
</evidence>
<reference evidence="1" key="2">
    <citation type="submission" date="2020-06" db="EMBL/GenBank/DDBJ databases">
        <authorList>
            <person name="Sheffer M."/>
        </authorList>
    </citation>
    <scope>NUCLEOTIDE SEQUENCE</scope>
</reference>
<sequence length="125" mass="14074">MGPDESVIRVPLAETRRTRGNRSRSIGRLTADNQRAYTRAQAYLLPDSRFCFLSPRPGVEIVCLAYAKQRISLDADEVLTCLSDDVIFKLLFYCKDIDTFFMSTLQGVPEFIGQTLRACTNSSVN</sequence>
<keyword evidence="2" id="KW-1185">Reference proteome</keyword>
<dbReference type="EMBL" id="JABXBU010001863">
    <property type="protein sequence ID" value="KAF8782669.1"/>
    <property type="molecule type" value="Genomic_DNA"/>
</dbReference>
<dbReference type="AlphaFoldDB" id="A0A8T0F101"/>
<protein>
    <submittedName>
        <fullName evidence="1">Uncharacterized protein</fullName>
    </submittedName>
</protein>
<dbReference type="Proteomes" id="UP000807504">
    <property type="component" value="Unassembled WGS sequence"/>
</dbReference>
<comment type="caution">
    <text evidence="1">The sequence shown here is derived from an EMBL/GenBank/DDBJ whole genome shotgun (WGS) entry which is preliminary data.</text>
</comment>
<organism evidence="1 2">
    <name type="scientific">Argiope bruennichi</name>
    <name type="common">Wasp spider</name>
    <name type="synonym">Aranea bruennichi</name>
    <dbReference type="NCBI Taxonomy" id="94029"/>
    <lineage>
        <taxon>Eukaryota</taxon>
        <taxon>Metazoa</taxon>
        <taxon>Ecdysozoa</taxon>
        <taxon>Arthropoda</taxon>
        <taxon>Chelicerata</taxon>
        <taxon>Arachnida</taxon>
        <taxon>Araneae</taxon>
        <taxon>Araneomorphae</taxon>
        <taxon>Entelegynae</taxon>
        <taxon>Araneoidea</taxon>
        <taxon>Araneidae</taxon>
        <taxon>Argiope</taxon>
    </lineage>
</organism>
<evidence type="ECO:0000313" key="1">
    <source>
        <dbReference type="EMBL" id="KAF8782669.1"/>
    </source>
</evidence>
<reference evidence="1" key="1">
    <citation type="journal article" date="2020" name="bioRxiv">
        <title>Chromosome-level reference genome of the European wasp spider Argiope bruennichi: a resource for studies on range expansion and evolutionary adaptation.</title>
        <authorList>
            <person name="Sheffer M.M."/>
            <person name="Hoppe A."/>
            <person name="Krehenwinkel H."/>
            <person name="Uhl G."/>
            <person name="Kuss A.W."/>
            <person name="Jensen L."/>
            <person name="Jensen C."/>
            <person name="Gillespie R.G."/>
            <person name="Hoff K.J."/>
            <person name="Prost S."/>
        </authorList>
    </citation>
    <scope>NUCLEOTIDE SEQUENCE</scope>
</reference>
<gene>
    <name evidence="1" type="ORF">HNY73_012928</name>
</gene>
<accession>A0A8T0F101</accession>